<dbReference type="OrthoDB" id="240546at2759"/>
<proteinExistence type="inferred from homology"/>
<organism evidence="4">
    <name type="scientific">Selaginella moellendorffii</name>
    <name type="common">Spikemoss</name>
    <dbReference type="NCBI Taxonomy" id="88036"/>
    <lineage>
        <taxon>Eukaryota</taxon>
        <taxon>Viridiplantae</taxon>
        <taxon>Streptophyta</taxon>
        <taxon>Embryophyta</taxon>
        <taxon>Tracheophyta</taxon>
        <taxon>Lycopodiopsida</taxon>
        <taxon>Selaginellales</taxon>
        <taxon>Selaginellaceae</taxon>
        <taxon>Selaginella</taxon>
    </lineage>
</organism>
<evidence type="ECO:0000259" key="2">
    <source>
        <dbReference type="Pfam" id="PF19031"/>
    </source>
</evidence>
<evidence type="ECO:0000313" key="4">
    <source>
        <dbReference type="Proteomes" id="UP000001514"/>
    </source>
</evidence>
<evidence type="ECO:0000256" key="1">
    <source>
        <dbReference type="ARBA" id="ARBA00005352"/>
    </source>
</evidence>
<dbReference type="AlphaFoldDB" id="D8RQ71"/>
<dbReference type="HOGENOM" id="CLU_037828_2_0_1"/>
<dbReference type="OMA" id="DCQALHT"/>
<comment type="similarity">
    <text evidence="1">Belongs to the CCZ1 family.</text>
</comment>
<dbReference type="InterPro" id="IPR043987">
    <property type="entry name" value="CCZ1/INTU/HSP4_longin_1"/>
</dbReference>
<dbReference type="FunCoup" id="D8RQ71">
    <property type="interactions" value="4575"/>
</dbReference>
<dbReference type="STRING" id="88036.D8RQ71"/>
<dbReference type="EMBL" id="GL377586">
    <property type="protein sequence ID" value="EFJ25605.1"/>
    <property type="molecule type" value="Genomic_DNA"/>
</dbReference>
<sequence length="477" mass="53693">MQLCVFDSRRGQQEGHELDKVLFFYPLDCPLPSQLSLVGLSEGLITFSRIFSPDSPCEFMEAERHGHIFYECEPDIWMILVVEKDGDGDQVTRDGAYRSLLRELYGIFRLFYGKISSRLENNPVADVVRNCLYVFVPDYIGDMMAGKTLWLPTISDSLAEHATVRILSVEPDILLECQSLLGLLESWSGVPQQSMVLFHNYLISSTLLPADTMAMYTYAVLRMIPSVVSQSFAQGSKRSYTRHSVLNSVVSTFVTEPKRSVSSLHEQTVSQPLHHDAWWQDVDGFLSSFAWGADGPGGGAVIPSVWLQEGEKMTYLCVYQHRALTLLMFIPSAESVALLRKQIIDQADKIQALEEKLTKQWGGSNAMHVPGYRYMHHDLSRRTIKASPPNKVATLAKESLAVLNKVRGELDKEKNRSDHTDKELCLRTKNNAWVSARARAGHELYVVLEKASDTLLVASDAIDKFNKRHCEGRLSSD</sequence>
<keyword evidence="4" id="KW-1185">Reference proteome</keyword>
<name>D8RQ71_SELML</name>
<dbReference type="eggNOG" id="KOG2622">
    <property type="taxonomic scope" value="Eukaryota"/>
</dbReference>
<accession>D8RQ71</accession>
<dbReference type="PANTHER" id="PTHR13056:SF0">
    <property type="entry name" value="VACUOLAR FUSION PROTEIN CCZ1 HOMOLOG-RELATED"/>
    <property type="match status" value="1"/>
</dbReference>
<dbReference type="Proteomes" id="UP000001514">
    <property type="component" value="Unassembled WGS sequence"/>
</dbReference>
<dbReference type="KEGG" id="smo:SELMODRAFT_413779"/>
<dbReference type="InterPro" id="IPR013176">
    <property type="entry name" value="Ccz1"/>
</dbReference>
<gene>
    <name evidence="3" type="ORF">SELMODRAFT_413779</name>
</gene>
<dbReference type="GO" id="GO:0016192">
    <property type="term" value="P:vesicle-mediated transport"/>
    <property type="evidence" value="ECO:0000318"/>
    <property type="project" value="GO_Central"/>
</dbReference>
<reference evidence="3 4" key="1">
    <citation type="journal article" date="2011" name="Science">
        <title>The Selaginella genome identifies genetic changes associated with the evolution of vascular plants.</title>
        <authorList>
            <person name="Banks J.A."/>
            <person name="Nishiyama T."/>
            <person name="Hasebe M."/>
            <person name="Bowman J.L."/>
            <person name="Gribskov M."/>
            <person name="dePamphilis C."/>
            <person name="Albert V.A."/>
            <person name="Aono N."/>
            <person name="Aoyama T."/>
            <person name="Ambrose B.A."/>
            <person name="Ashton N.W."/>
            <person name="Axtell M.J."/>
            <person name="Barker E."/>
            <person name="Barker M.S."/>
            <person name="Bennetzen J.L."/>
            <person name="Bonawitz N.D."/>
            <person name="Chapple C."/>
            <person name="Cheng C."/>
            <person name="Correa L.G."/>
            <person name="Dacre M."/>
            <person name="DeBarry J."/>
            <person name="Dreyer I."/>
            <person name="Elias M."/>
            <person name="Engstrom E.M."/>
            <person name="Estelle M."/>
            <person name="Feng L."/>
            <person name="Finet C."/>
            <person name="Floyd S.K."/>
            <person name="Frommer W.B."/>
            <person name="Fujita T."/>
            <person name="Gramzow L."/>
            <person name="Gutensohn M."/>
            <person name="Harholt J."/>
            <person name="Hattori M."/>
            <person name="Heyl A."/>
            <person name="Hirai T."/>
            <person name="Hiwatashi Y."/>
            <person name="Ishikawa M."/>
            <person name="Iwata M."/>
            <person name="Karol K.G."/>
            <person name="Koehler B."/>
            <person name="Kolukisaoglu U."/>
            <person name="Kubo M."/>
            <person name="Kurata T."/>
            <person name="Lalonde S."/>
            <person name="Li K."/>
            <person name="Li Y."/>
            <person name="Litt A."/>
            <person name="Lyons E."/>
            <person name="Manning G."/>
            <person name="Maruyama T."/>
            <person name="Michael T.P."/>
            <person name="Mikami K."/>
            <person name="Miyazaki S."/>
            <person name="Morinaga S."/>
            <person name="Murata T."/>
            <person name="Mueller-Roeber B."/>
            <person name="Nelson D.R."/>
            <person name="Obara M."/>
            <person name="Oguri Y."/>
            <person name="Olmstead R.G."/>
            <person name="Onodera N."/>
            <person name="Petersen B.L."/>
            <person name="Pils B."/>
            <person name="Prigge M."/>
            <person name="Rensing S.A."/>
            <person name="Riano-Pachon D.M."/>
            <person name="Roberts A.W."/>
            <person name="Sato Y."/>
            <person name="Scheller H.V."/>
            <person name="Schulz B."/>
            <person name="Schulz C."/>
            <person name="Shakirov E.V."/>
            <person name="Shibagaki N."/>
            <person name="Shinohara N."/>
            <person name="Shippen D.E."/>
            <person name="Soerensen I."/>
            <person name="Sotooka R."/>
            <person name="Sugimoto N."/>
            <person name="Sugita M."/>
            <person name="Sumikawa N."/>
            <person name="Tanurdzic M."/>
            <person name="Theissen G."/>
            <person name="Ulvskov P."/>
            <person name="Wakazuki S."/>
            <person name="Weng J.K."/>
            <person name="Willats W.W."/>
            <person name="Wipf D."/>
            <person name="Wolf P.G."/>
            <person name="Yang L."/>
            <person name="Zimmer A.D."/>
            <person name="Zhu Q."/>
            <person name="Mitros T."/>
            <person name="Hellsten U."/>
            <person name="Loque D."/>
            <person name="Otillar R."/>
            <person name="Salamov A."/>
            <person name="Schmutz J."/>
            <person name="Shapiro H."/>
            <person name="Lindquist E."/>
            <person name="Lucas S."/>
            <person name="Rokhsar D."/>
            <person name="Grigoriev I.V."/>
        </authorList>
    </citation>
    <scope>NUCLEOTIDE SEQUENCE [LARGE SCALE GENOMIC DNA]</scope>
</reference>
<dbReference type="GO" id="GO:0035658">
    <property type="term" value="C:Mon1-Ccz1 complex"/>
    <property type="evidence" value="ECO:0007669"/>
    <property type="project" value="InterPro"/>
</dbReference>
<feature type="domain" description="CCZ1/INTU/HSP4 first Longin" evidence="2">
    <location>
        <begin position="4"/>
        <end position="113"/>
    </location>
</feature>
<protein>
    <recommendedName>
        <fullName evidence="2">CCZ1/INTU/HSP4 first Longin domain-containing protein</fullName>
    </recommendedName>
</protein>
<dbReference type="Pfam" id="PF19031">
    <property type="entry name" value="Intu_longin_1"/>
    <property type="match status" value="1"/>
</dbReference>
<dbReference type="PANTHER" id="PTHR13056">
    <property type="entry name" value="VACUOLAR FUSION PROTEIN CCZ1 HOMOLOG-RELATED"/>
    <property type="match status" value="1"/>
</dbReference>
<dbReference type="InParanoid" id="D8RQ71"/>
<dbReference type="Gramene" id="EFJ25605">
    <property type="protein sequence ID" value="EFJ25605"/>
    <property type="gene ID" value="SELMODRAFT_413779"/>
</dbReference>
<evidence type="ECO:0000313" key="3">
    <source>
        <dbReference type="EMBL" id="EFJ25605.1"/>
    </source>
</evidence>